<reference evidence="1" key="1">
    <citation type="journal article" date="2015" name="Proc. Natl. Acad. Sci. U.S.A.">
        <title>Networks of energetic and metabolic interactions define dynamics in microbial communities.</title>
        <authorList>
            <person name="Embree M."/>
            <person name="Liu J.K."/>
            <person name="Al-Bassam M.M."/>
            <person name="Zengler K."/>
        </authorList>
    </citation>
    <scope>NUCLEOTIDE SEQUENCE</scope>
</reference>
<organism evidence="1">
    <name type="scientific">hydrocarbon metagenome</name>
    <dbReference type="NCBI Taxonomy" id="938273"/>
    <lineage>
        <taxon>unclassified sequences</taxon>
        <taxon>metagenomes</taxon>
        <taxon>ecological metagenomes</taxon>
    </lineage>
</organism>
<dbReference type="AlphaFoldDB" id="A0A0W8E7G6"/>
<sequence>MKQSILIRGNDKNNPINELGFLGNPSHPAVVGSLERSSPRIRAFFNGIEDLTAMMRGILRSFQKNW</sequence>
<name>A0A0W8E7G6_9ZZZZ</name>
<dbReference type="EMBL" id="LNQE01001844">
    <property type="protein sequence ID" value="KUG04587.1"/>
    <property type="molecule type" value="Genomic_DNA"/>
</dbReference>
<evidence type="ECO:0000313" key="1">
    <source>
        <dbReference type="EMBL" id="KUG04587.1"/>
    </source>
</evidence>
<gene>
    <name evidence="1" type="ORF">ASZ90_017944</name>
</gene>
<proteinExistence type="predicted"/>
<protein>
    <submittedName>
        <fullName evidence="1">Uncharacterized protein</fullName>
    </submittedName>
</protein>
<comment type="caution">
    <text evidence="1">The sequence shown here is derived from an EMBL/GenBank/DDBJ whole genome shotgun (WGS) entry which is preliminary data.</text>
</comment>
<accession>A0A0W8E7G6</accession>